<keyword evidence="3" id="KW-1185">Reference proteome</keyword>
<dbReference type="EMBL" id="EQ962658">
    <property type="protein sequence ID" value="EED13887.1"/>
    <property type="molecule type" value="Genomic_DNA"/>
</dbReference>
<dbReference type="Proteomes" id="UP000001745">
    <property type="component" value="Unassembled WGS sequence"/>
</dbReference>
<dbReference type="GeneID" id="8101815"/>
<dbReference type="RefSeq" id="XP_002486125.1">
    <property type="nucleotide sequence ID" value="XM_002486080.1"/>
</dbReference>
<feature type="compositionally biased region" description="Low complexity" evidence="1">
    <location>
        <begin position="131"/>
        <end position="140"/>
    </location>
</feature>
<dbReference type="HOGENOM" id="CLU_845137_0_0_1"/>
<dbReference type="OMA" id="RIDAPKY"/>
<reference evidence="3" key="1">
    <citation type="journal article" date="2015" name="Genome Announc.">
        <title>Genome sequence of the AIDS-associated pathogen Penicillium marneffei (ATCC18224) and its near taxonomic relative Talaromyces stipitatus (ATCC10500).</title>
        <authorList>
            <person name="Nierman W.C."/>
            <person name="Fedorova-Abrams N.D."/>
            <person name="Andrianopoulos A."/>
        </authorList>
    </citation>
    <scope>NUCLEOTIDE SEQUENCE [LARGE SCALE GENOMIC DNA]</scope>
    <source>
        <strain evidence="3">ATCC 10500 / CBS 375.48 / QM 6759 / NRRL 1006</strain>
    </source>
</reference>
<feature type="region of interest" description="Disordered" evidence="1">
    <location>
        <begin position="130"/>
        <end position="152"/>
    </location>
</feature>
<dbReference type="AlphaFoldDB" id="B8MLW1"/>
<sequence>MSPTIRLEDHTQASRAYEFQSNASYDRQADPGQSPAETALHEEGLTSFDKLTVDIGERPPLARSSSLEVHAPSPTPEEELESPTILASTGLDGPLITEDSSFPIQNSTARHSFSDTTSETSSFIILTPQVSSTDSKTSSAPAPPSSPWQHIRNPAGFMPSPRLVTIEEALDDQLQQPCPPLDHITRHGITSNYGGIVRSCGPPSLPASTCGSHTGERPRPPRIDAPKYPPCWTTAEGLLIVPSVPGELVMDRMEQIRSGNDEFLETTLSAHTQHGNSSSESDMTDDFETVAALSPNVTAFRKGRCPRRKRSPSYYDLDILPRQRINHVD</sequence>
<gene>
    <name evidence="2" type="ORF">TSTA_101270</name>
</gene>
<dbReference type="VEuPathDB" id="FungiDB:TSTA_101270"/>
<evidence type="ECO:0000313" key="3">
    <source>
        <dbReference type="Proteomes" id="UP000001745"/>
    </source>
</evidence>
<accession>B8MLW1</accession>
<proteinExistence type="predicted"/>
<dbReference type="InParanoid" id="B8MLW1"/>
<protein>
    <submittedName>
        <fullName evidence="2">Uncharacterized protein</fullName>
    </submittedName>
</protein>
<evidence type="ECO:0000256" key="1">
    <source>
        <dbReference type="SAM" id="MobiDB-lite"/>
    </source>
</evidence>
<evidence type="ECO:0000313" key="2">
    <source>
        <dbReference type="EMBL" id="EED13887.1"/>
    </source>
</evidence>
<name>B8MLW1_TALSN</name>
<dbReference type="OrthoDB" id="4224796at2759"/>
<feature type="region of interest" description="Disordered" evidence="1">
    <location>
        <begin position="55"/>
        <end position="84"/>
    </location>
</feature>
<organism evidence="2 3">
    <name type="scientific">Talaromyces stipitatus (strain ATCC 10500 / CBS 375.48 / QM 6759 / NRRL 1006)</name>
    <name type="common">Penicillium stipitatum</name>
    <dbReference type="NCBI Taxonomy" id="441959"/>
    <lineage>
        <taxon>Eukaryota</taxon>
        <taxon>Fungi</taxon>
        <taxon>Dikarya</taxon>
        <taxon>Ascomycota</taxon>
        <taxon>Pezizomycotina</taxon>
        <taxon>Eurotiomycetes</taxon>
        <taxon>Eurotiomycetidae</taxon>
        <taxon>Eurotiales</taxon>
        <taxon>Trichocomaceae</taxon>
        <taxon>Talaromyces</taxon>
        <taxon>Talaromyces sect. Talaromyces</taxon>
    </lineage>
</organism>